<name>A0A967F0F7_9PROT</name>
<dbReference type="Gene3D" id="3.20.20.210">
    <property type="match status" value="1"/>
</dbReference>
<evidence type="ECO:0000259" key="1">
    <source>
        <dbReference type="Pfam" id="PF01717"/>
    </source>
</evidence>
<evidence type="ECO:0000313" key="3">
    <source>
        <dbReference type="Proteomes" id="UP000761264"/>
    </source>
</evidence>
<comment type="caution">
    <text evidence="2">The sequence shown here is derived from an EMBL/GenBank/DDBJ whole genome shotgun (WGS) entry which is preliminary data.</text>
</comment>
<dbReference type="RefSeq" id="WP_167227835.1">
    <property type="nucleotide sequence ID" value="NZ_JAAQPH010000016.1"/>
</dbReference>
<accession>A0A967F0F7</accession>
<dbReference type="GO" id="GO:0008270">
    <property type="term" value="F:zinc ion binding"/>
    <property type="evidence" value="ECO:0007669"/>
    <property type="project" value="InterPro"/>
</dbReference>
<dbReference type="InterPro" id="IPR038071">
    <property type="entry name" value="UROD/MetE-like_sf"/>
</dbReference>
<dbReference type="AlphaFoldDB" id="A0A967F0F7"/>
<reference evidence="2" key="1">
    <citation type="submission" date="2020-03" db="EMBL/GenBank/DDBJ databases">
        <title>Genome of Pelagibius litoralis DSM 21314T.</title>
        <authorList>
            <person name="Wang G."/>
        </authorList>
    </citation>
    <scope>NUCLEOTIDE SEQUENCE</scope>
    <source>
        <strain evidence="2">DSM 21314</strain>
    </source>
</reference>
<feature type="domain" description="Cobalamin-independent methionine synthase MetE C-terminal/archaeal" evidence="1">
    <location>
        <begin position="4"/>
        <end position="79"/>
    </location>
</feature>
<gene>
    <name evidence="2" type="ORF">HBA54_19685</name>
</gene>
<evidence type="ECO:0000313" key="2">
    <source>
        <dbReference type="EMBL" id="NIA70826.1"/>
    </source>
</evidence>
<dbReference type="Pfam" id="PF01717">
    <property type="entry name" value="Meth_synt_2"/>
    <property type="match status" value="2"/>
</dbReference>
<dbReference type="CDD" id="cd03311">
    <property type="entry name" value="CIMS_C_terminal_like"/>
    <property type="match status" value="1"/>
</dbReference>
<proteinExistence type="predicted"/>
<sequence>MSKFLTTHVGSLPRPDAVCDVLQAREEAGSPPDNFEAVVAGEVNAIVARQVEIGIDFVSDGEFSKIGYANYVKDRLTGFSGDSPRIPGADLDDFPGFLKMLARWREGALPRPTPCCTGPIAVKDQDQLAADTTRLRAAVDAAGARGGFINAASPGVIALFQANEYYPDRTAYLEALAEAMKAEYRAIVEAGFFLQIDSPDLGMGRHTTFKHDDEATFLKSAREQVEVLNTALDGLPAERLRIHICWGNYEGPHTRDIGLEKILPVLLKARPSTILFEAANPRHAHEWRVFQDIDLPDDKILVPGVIDSTSNYVEHPELVAERLAKFADIVGPERVMAGSDCGFGTFAGDGLVDADVCFAKLAALVEGAKLARERA</sequence>
<dbReference type="Proteomes" id="UP000761264">
    <property type="component" value="Unassembled WGS sequence"/>
</dbReference>
<dbReference type="SUPFAM" id="SSF51726">
    <property type="entry name" value="UROD/MetE-like"/>
    <property type="match status" value="1"/>
</dbReference>
<feature type="domain" description="Cobalamin-independent methionine synthase MetE C-terminal/archaeal" evidence="1">
    <location>
        <begin position="167"/>
        <end position="347"/>
    </location>
</feature>
<dbReference type="GO" id="GO:0003871">
    <property type="term" value="F:5-methyltetrahydropteroyltriglutamate-homocysteine S-methyltransferase activity"/>
    <property type="evidence" value="ECO:0007669"/>
    <property type="project" value="InterPro"/>
</dbReference>
<keyword evidence="3" id="KW-1185">Reference proteome</keyword>
<dbReference type="PANTHER" id="PTHR43844:SF2">
    <property type="entry name" value="SYNTHASE, VITAMIN-B12 INDEPENDENT, PUTATIVE (AFU_ORTHOLOGUE AFUA_3G12060)-RELATED"/>
    <property type="match status" value="1"/>
</dbReference>
<protein>
    <submittedName>
        <fullName evidence="2">Cobalamin-independent methionine synthase II family protein</fullName>
    </submittedName>
</protein>
<dbReference type="InterPro" id="IPR002629">
    <property type="entry name" value="Met_Synth_C/arc"/>
</dbReference>
<dbReference type="GO" id="GO:0009086">
    <property type="term" value="P:methionine biosynthetic process"/>
    <property type="evidence" value="ECO:0007669"/>
    <property type="project" value="InterPro"/>
</dbReference>
<dbReference type="EMBL" id="JAAQPH010000016">
    <property type="protein sequence ID" value="NIA70826.1"/>
    <property type="molecule type" value="Genomic_DNA"/>
</dbReference>
<organism evidence="2 3">
    <name type="scientific">Pelagibius litoralis</name>
    <dbReference type="NCBI Taxonomy" id="374515"/>
    <lineage>
        <taxon>Bacteria</taxon>
        <taxon>Pseudomonadati</taxon>
        <taxon>Pseudomonadota</taxon>
        <taxon>Alphaproteobacteria</taxon>
        <taxon>Rhodospirillales</taxon>
        <taxon>Rhodovibrionaceae</taxon>
        <taxon>Pelagibius</taxon>
    </lineage>
</organism>
<dbReference type="PANTHER" id="PTHR43844">
    <property type="entry name" value="METHIONINE SYNTHASE"/>
    <property type="match status" value="1"/>
</dbReference>